<keyword evidence="4" id="KW-1185">Reference proteome</keyword>
<dbReference type="EMBL" id="CP022685">
    <property type="protein sequence ID" value="ATL27735.1"/>
    <property type="molecule type" value="Genomic_DNA"/>
</dbReference>
<evidence type="ECO:0000313" key="4">
    <source>
        <dbReference type="Proteomes" id="UP000221011"/>
    </source>
</evidence>
<feature type="transmembrane region" description="Helical" evidence="2">
    <location>
        <begin position="159"/>
        <end position="182"/>
    </location>
</feature>
<proteinExistence type="predicted"/>
<name>A0A291Q8C6_9ACTN</name>
<feature type="transmembrane region" description="Helical" evidence="2">
    <location>
        <begin position="95"/>
        <end position="117"/>
    </location>
</feature>
<feature type="region of interest" description="Disordered" evidence="1">
    <location>
        <begin position="367"/>
        <end position="394"/>
    </location>
</feature>
<keyword evidence="2" id="KW-0812">Transmembrane</keyword>
<feature type="transmembrane region" description="Helical" evidence="2">
    <location>
        <begin position="235"/>
        <end position="253"/>
    </location>
</feature>
<feature type="transmembrane region" description="Helical" evidence="2">
    <location>
        <begin position="67"/>
        <end position="88"/>
    </location>
</feature>
<reference evidence="3 4" key="1">
    <citation type="submission" date="2017-08" db="EMBL/GenBank/DDBJ databases">
        <title>Complete Genome Sequence of Streptomyces formicae KY5, the formicamycin producer.</title>
        <authorList>
            <person name="Holmes N.A."/>
            <person name="Devine R."/>
            <person name="Qin Z."/>
            <person name="Seipke R.F."/>
            <person name="Wilkinson B."/>
            <person name="Hutchings M.I."/>
        </authorList>
    </citation>
    <scope>NUCLEOTIDE SEQUENCE [LARGE SCALE GENOMIC DNA]</scope>
    <source>
        <strain evidence="3 4">KY5</strain>
    </source>
</reference>
<accession>A0A291Q8C6</accession>
<keyword evidence="2" id="KW-1133">Transmembrane helix</keyword>
<feature type="transmembrane region" description="Helical" evidence="2">
    <location>
        <begin position="194"/>
        <end position="223"/>
    </location>
</feature>
<feature type="region of interest" description="Disordered" evidence="1">
    <location>
        <begin position="1"/>
        <end position="22"/>
    </location>
</feature>
<dbReference type="RefSeq" id="WP_098242508.1">
    <property type="nucleotide sequence ID" value="NZ_CP022685.1"/>
</dbReference>
<gene>
    <name evidence="3" type="ORF">KY5_2717c</name>
</gene>
<dbReference type="KEGG" id="sfk:KY5_2717c"/>
<feature type="compositionally biased region" description="Polar residues" evidence="1">
    <location>
        <begin position="381"/>
        <end position="394"/>
    </location>
</feature>
<evidence type="ECO:0000256" key="1">
    <source>
        <dbReference type="SAM" id="MobiDB-lite"/>
    </source>
</evidence>
<protein>
    <submittedName>
        <fullName evidence="3">Putative integral membrane protein</fullName>
    </submittedName>
</protein>
<dbReference type="Proteomes" id="UP000221011">
    <property type="component" value="Chromosome"/>
</dbReference>
<evidence type="ECO:0000256" key="2">
    <source>
        <dbReference type="SAM" id="Phobius"/>
    </source>
</evidence>
<keyword evidence="2" id="KW-0472">Membrane</keyword>
<organism evidence="3 4">
    <name type="scientific">Streptomyces formicae</name>
    <dbReference type="NCBI Taxonomy" id="1616117"/>
    <lineage>
        <taxon>Bacteria</taxon>
        <taxon>Bacillati</taxon>
        <taxon>Actinomycetota</taxon>
        <taxon>Actinomycetes</taxon>
        <taxon>Kitasatosporales</taxon>
        <taxon>Streptomycetaceae</taxon>
        <taxon>Streptomyces</taxon>
    </lineage>
</organism>
<evidence type="ECO:0000313" key="3">
    <source>
        <dbReference type="EMBL" id="ATL27735.1"/>
    </source>
</evidence>
<sequence>MDLEKRPVEQAEQPPRPAAPPQAEGCLAVAIRVPVRIVVLVLVVPVRLVWDALAVCGRFVYANALRPVGRGLGVVLTWLLKAVFVWPWVGLWRYVVVPVGIALAWLGRTLIVVPAVWLYENVLTPLGHGLAWLGRTFVVVPAAWLYARVLTPIGHGLRWLARAFGTGVAAAGRGVGAVLTWLLKAVFVWPWVGLWRYVVVPVGIALAWLARTLIVVPAVWLYAYVLTPVGRGIAWLLRMLLVVPVVALWRWVLAPVGRAIAVVAREVGDALGHAWRVAGHLSLVVGRFLGRLLRWIFVEPVRWAYRTVFTPVGHVVRDLVWRPAAAAARSVGRTARAAIASARASVRQARADVRRMLFGAPREPVPVPVPAARREQDTPETRTLGSSTTALMKD</sequence>
<feature type="transmembrane region" description="Helical" evidence="2">
    <location>
        <begin position="37"/>
        <end position="61"/>
    </location>
</feature>
<feature type="transmembrane region" description="Helical" evidence="2">
    <location>
        <begin position="129"/>
        <end position="147"/>
    </location>
</feature>
<dbReference type="AlphaFoldDB" id="A0A291Q8C6"/>